<dbReference type="Proteomes" id="UP000054560">
    <property type="component" value="Unassembled WGS sequence"/>
</dbReference>
<organism evidence="2 3">
    <name type="scientific">Sphaeroforma arctica JP610</name>
    <dbReference type="NCBI Taxonomy" id="667725"/>
    <lineage>
        <taxon>Eukaryota</taxon>
        <taxon>Ichthyosporea</taxon>
        <taxon>Ichthyophonida</taxon>
        <taxon>Sphaeroforma</taxon>
    </lineage>
</organism>
<feature type="region of interest" description="Disordered" evidence="1">
    <location>
        <begin position="34"/>
        <end position="66"/>
    </location>
</feature>
<feature type="region of interest" description="Disordered" evidence="1">
    <location>
        <begin position="1"/>
        <end position="21"/>
    </location>
</feature>
<accession>A0A0L0GEI2</accession>
<evidence type="ECO:0000256" key="1">
    <source>
        <dbReference type="SAM" id="MobiDB-lite"/>
    </source>
</evidence>
<keyword evidence="3" id="KW-1185">Reference proteome</keyword>
<reference evidence="2 3" key="1">
    <citation type="submission" date="2011-02" db="EMBL/GenBank/DDBJ databases">
        <title>The Genome Sequence of Sphaeroforma arctica JP610.</title>
        <authorList>
            <consortium name="The Broad Institute Genome Sequencing Platform"/>
            <person name="Russ C."/>
            <person name="Cuomo C."/>
            <person name="Young S.K."/>
            <person name="Zeng Q."/>
            <person name="Gargeya S."/>
            <person name="Alvarado L."/>
            <person name="Berlin A."/>
            <person name="Chapman S.B."/>
            <person name="Chen Z."/>
            <person name="Freedman E."/>
            <person name="Gellesch M."/>
            <person name="Goldberg J."/>
            <person name="Griggs A."/>
            <person name="Gujja S."/>
            <person name="Heilman E."/>
            <person name="Heiman D."/>
            <person name="Howarth C."/>
            <person name="Mehta T."/>
            <person name="Neiman D."/>
            <person name="Pearson M."/>
            <person name="Roberts A."/>
            <person name="Saif S."/>
            <person name="Shea T."/>
            <person name="Shenoy N."/>
            <person name="Sisk P."/>
            <person name="Stolte C."/>
            <person name="Sykes S."/>
            <person name="White J."/>
            <person name="Yandava C."/>
            <person name="Burger G."/>
            <person name="Gray M.W."/>
            <person name="Holland P.W.H."/>
            <person name="King N."/>
            <person name="Lang F.B.F."/>
            <person name="Roger A.J."/>
            <person name="Ruiz-Trillo I."/>
            <person name="Haas B."/>
            <person name="Nusbaum C."/>
            <person name="Birren B."/>
        </authorList>
    </citation>
    <scope>NUCLEOTIDE SEQUENCE [LARGE SCALE GENOMIC DNA]</scope>
    <source>
        <strain evidence="2 3">JP610</strain>
    </source>
</reference>
<gene>
    <name evidence="2" type="ORF">SARC_00474</name>
</gene>
<sequence>MTDDSVDPSNNRCRKPGDDGEACTVQATVCGDGVKTDNEECETNPDGSGDIRTRNDDDYSIGPNDSDDDNYCDANCELQPIRNCRAISTSRCVCSSGTFTRTYTRTREKTPRGADCDDSNGNAITFDSDDMATITDDGICVCECGNGVVDTGNGEECDEGQDAVLSSTEVCRHCEIVEQECGDGTVDTIRNEQCDPPFSEGGQISSVNGNVQYCRDNCRTAAAGECEFTIAQGKCQCTIDSPIQGTRQVRTVIDQQEEPQGYMGGCPEEETVTEDCECESCVGQWQDYNFADGRPRCQFDGTDCLQKERFVRVSGDGSICENQDTSGEFFRINSHRDIAGPNGCTANGACVACEENYKKKQCNVLCGTGSEVGFYTITTQPGYASTAGRQGSELQCECREEGDACTSDTWVELPDSECGVDGSNSNNPCTCEGNEQKARFVRECTYEVDFPTALGLPFVDLDIAKFYRPPNQNTFEDGFPVDQSSLQYNLKAIETTAKFDLEGRIRVVNEEVSGVRYTATFRDPEITVAVKSGGAQLVASKYGDQSEYSVIQAGATKNFIFDYPTQTHTSSVTQGLNQITTNSESDERLRFTVDGDAIGTVTGGGNQINEISGSYGVKLVAKFEYEGCDLGDAYEASQYSECDADTKSS</sequence>
<dbReference type="GeneID" id="25900978"/>
<evidence type="ECO:0000313" key="2">
    <source>
        <dbReference type="EMBL" id="KNC87437.1"/>
    </source>
</evidence>
<proteinExistence type="predicted"/>
<protein>
    <submittedName>
        <fullName evidence="2">Uncharacterized protein</fullName>
    </submittedName>
</protein>
<dbReference type="AlphaFoldDB" id="A0A0L0GEI2"/>
<dbReference type="EMBL" id="KQ241610">
    <property type="protein sequence ID" value="KNC87437.1"/>
    <property type="molecule type" value="Genomic_DNA"/>
</dbReference>
<dbReference type="OrthoDB" id="291689at2759"/>
<name>A0A0L0GEI2_9EUKA</name>
<dbReference type="RefSeq" id="XP_014161339.1">
    <property type="nucleotide sequence ID" value="XM_014305864.1"/>
</dbReference>
<evidence type="ECO:0000313" key="3">
    <source>
        <dbReference type="Proteomes" id="UP000054560"/>
    </source>
</evidence>